<protein>
    <submittedName>
        <fullName evidence="1">Uncharacterized protein</fullName>
    </submittedName>
</protein>
<evidence type="ECO:0000313" key="1">
    <source>
        <dbReference type="EMBL" id="KAK9881256.1"/>
    </source>
</evidence>
<keyword evidence="2" id="KW-1185">Reference proteome</keyword>
<name>A0AAW1UKC1_9CUCU</name>
<sequence>MKTCINYEKVRSDLRNTNWYDCEDMGDVNCFTDSFIHKLTDTITNNTTTVNINNRKAGKESWITPFHIKSINKKNEMYKKLRRSPENAEILNEYLQHKKVLKKLIIEAKKITSRNSY</sequence>
<evidence type="ECO:0000313" key="2">
    <source>
        <dbReference type="Proteomes" id="UP001431783"/>
    </source>
</evidence>
<dbReference type="Proteomes" id="UP001431783">
    <property type="component" value="Unassembled WGS sequence"/>
</dbReference>
<reference evidence="1 2" key="1">
    <citation type="submission" date="2023-03" db="EMBL/GenBank/DDBJ databases">
        <title>Genome insight into feeding habits of ladybird beetles.</title>
        <authorList>
            <person name="Li H.-S."/>
            <person name="Huang Y.-H."/>
            <person name="Pang H."/>
        </authorList>
    </citation>
    <scope>NUCLEOTIDE SEQUENCE [LARGE SCALE GENOMIC DNA]</scope>
    <source>
        <strain evidence="1">SYSU_2023b</strain>
        <tissue evidence="1">Whole body</tissue>
    </source>
</reference>
<accession>A0AAW1UKC1</accession>
<dbReference type="AlphaFoldDB" id="A0AAW1UKC1"/>
<proteinExistence type="predicted"/>
<organism evidence="1 2">
    <name type="scientific">Henosepilachna vigintioctopunctata</name>
    <dbReference type="NCBI Taxonomy" id="420089"/>
    <lineage>
        <taxon>Eukaryota</taxon>
        <taxon>Metazoa</taxon>
        <taxon>Ecdysozoa</taxon>
        <taxon>Arthropoda</taxon>
        <taxon>Hexapoda</taxon>
        <taxon>Insecta</taxon>
        <taxon>Pterygota</taxon>
        <taxon>Neoptera</taxon>
        <taxon>Endopterygota</taxon>
        <taxon>Coleoptera</taxon>
        <taxon>Polyphaga</taxon>
        <taxon>Cucujiformia</taxon>
        <taxon>Coccinelloidea</taxon>
        <taxon>Coccinellidae</taxon>
        <taxon>Epilachninae</taxon>
        <taxon>Epilachnini</taxon>
        <taxon>Henosepilachna</taxon>
    </lineage>
</organism>
<gene>
    <name evidence="1" type="ORF">WA026_015379</name>
</gene>
<comment type="caution">
    <text evidence="1">The sequence shown here is derived from an EMBL/GenBank/DDBJ whole genome shotgun (WGS) entry which is preliminary data.</text>
</comment>
<dbReference type="EMBL" id="JARQZJ010000068">
    <property type="protein sequence ID" value="KAK9881256.1"/>
    <property type="molecule type" value="Genomic_DNA"/>
</dbReference>